<proteinExistence type="predicted"/>
<name>B7K4C8_RIPO1</name>
<dbReference type="Pfam" id="PF17963">
    <property type="entry name" value="Big_9"/>
    <property type="match status" value="1"/>
</dbReference>
<feature type="compositionally biased region" description="Low complexity" evidence="3">
    <location>
        <begin position="1245"/>
        <end position="1272"/>
    </location>
</feature>
<dbReference type="CDD" id="cd00146">
    <property type="entry name" value="PKD"/>
    <property type="match status" value="1"/>
</dbReference>
<dbReference type="Pfam" id="PF00353">
    <property type="entry name" value="HemolysinCabind"/>
    <property type="match status" value="1"/>
</dbReference>
<dbReference type="Pfam" id="PF18911">
    <property type="entry name" value="PKD_4"/>
    <property type="match status" value="1"/>
</dbReference>
<dbReference type="InterPro" id="IPR001343">
    <property type="entry name" value="Hemolysn_Ca-bd"/>
</dbReference>
<dbReference type="InterPro" id="IPR018511">
    <property type="entry name" value="Hemolysin-typ_Ca-bd_CS"/>
</dbReference>
<dbReference type="InterPro" id="IPR035986">
    <property type="entry name" value="PKD_dom_sf"/>
</dbReference>
<dbReference type="PROSITE" id="PS51484">
    <property type="entry name" value="G8"/>
    <property type="match status" value="1"/>
</dbReference>
<dbReference type="PANTHER" id="PTHR46769">
    <property type="entry name" value="POLYCYSTIC KIDNEY AND HEPATIC DISEASE 1 (AUTOSOMAL RECESSIVE)-LIKE 1"/>
    <property type="match status" value="1"/>
</dbReference>
<dbReference type="InterPro" id="IPR052387">
    <property type="entry name" value="Fibrocystin"/>
</dbReference>
<accession>B7K4C8</accession>
<dbReference type="Proteomes" id="UP000008204">
    <property type="component" value="Chromosome"/>
</dbReference>
<dbReference type="eggNOG" id="COG2931">
    <property type="taxonomic scope" value="Bacteria"/>
</dbReference>
<feature type="region of interest" description="Disordered" evidence="3">
    <location>
        <begin position="1245"/>
        <end position="1275"/>
    </location>
</feature>
<dbReference type="Gene3D" id="2.60.40.10">
    <property type="entry name" value="Immunoglobulins"/>
    <property type="match status" value="1"/>
</dbReference>
<feature type="domain" description="G8" evidence="5">
    <location>
        <begin position="41"/>
        <end position="170"/>
    </location>
</feature>
<reference evidence="7" key="1">
    <citation type="journal article" date="2011" name="MBio">
        <title>Novel metabolic attributes of the genus Cyanothece, comprising a group of unicellular nitrogen-fixing Cyanobacteria.</title>
        <authorList>
            <person name="Bandyopadhyay A."/>
            <person name="Elvitigala T."/>
            <person name="Welsh E."/>
            <person name="Stockel J."/>
            <person name="Liberton M."/>
            <person name="Min H."/>
            <person name="Sherman L.A."/>
            <person name="Pakrasi H.B."/>
        </authorList>
    </citation>
    <scope>NUCLEOTIDE SEQUENCE [LARGE SCALE GENOMIC DNA]</scope>
    <source>
        <strain evidence="7">PCC 8801</strain>
    </source>
</reference>
<dbReference type="PROSITE" id="PS00330">
    <property type="entry name" value="HEMOLYSIN_CALCIUM"/>
    <property type="match status" value="2"/>
</dbReference>
<dbReference type="PROSITE" id="PS50093">
    <property type="entry name" value="PKD"/>
    <property type="match status" value="1"/>
</dbReference>
<dbReference type="EMBL" id="CP001287">
    <property type="protein sequence ID" value="ACK67834.1"/>
    <property type="molecule type" value="Genomic_DNA"/>
</dbReference>
<dbReference type="PANTHER" id="PTHR46769:SF2">
    <property type="entry name" value="FIBROCYSTIN-L ISOFORM 2 PRECURSOR-RELATED"/>
    <property type="match status" value="1"/>
</dbReference>
<evidence type="ECO:0000259" key="4">
    <source>
        <dbReference type="PROSITE" id="PS50093"/>
    </source>
</evidence>
<evidence type="ECO:0000313" key="6">
    <source>
        <dbReference type="EMBL" id="ACK67834.1"/>
    </source>
</evidence>
<dbReference type="SMART" id="SM00089">
    <property type="entry name" value="PKD"/>
    <property type="match status" value="1"/>
</dbReference>
<sequence>MVRNMEMTPSSDVSHDSFLSIVPDENVTHAAINNGSWFDVNTWQNGSIPSDNANVLISEGVEVLYDQESDARLKTVRIDGTLSFAQDQNTKMVVDFIGVTDTGTLAIGTETNPIQDSQQAQIIFAPVDPNNGAIDLEWDPNQFSRGLIADHGASVSIVGSEKTSYVTLAGDQLAGSTQLVFSEPVPSDWKVGDQIVLTGTQWNNKGSHEDNSKSQDEVLKIESINGNTITFKHNDINGNALRFDHTAPEGFDLDIYVANLTRNVSLATEGGDEAPISERGHTMFMDHDTVIENAGFYDLGRTNKDIVLNNPQFDSDGHLIPGTGTNAQGRYPIHIHEVFQHDPNDPGTAEINGNAIWGSPGWGVTIHSSRATVEDNVSFDVLGAHYVNEHGDEQTIFRDNIAIKASGSVTDPDANLVHPSDIRGQLNDFGSSGIGFWVATSYSAYEGFENNIVTGTADAGIIIYGKNDLNSGPIVSVDSLPDELKSLAGPRTEIHAYKIPVQHFTGNTVYNADAGLEVRGVTRDDNGFDANAIQHNVPNVYDNLTIWGVRTSGIEVAYSGRTTIKDSLVLGDIDNPIPRTGVANASGVGLAVAKDGRYTVYENVHVEGFTIGAFITQTGGQGYDNEAPIGGGQLIGGVFKNNIYNLHAASGRVNNAASSKQVDHLLYTPPLTPYYQMDGTTIFEIPDSNLAPVAQFFTPSESDPFYTSPTNGLSVAFDASPSYDPDYIPAYTYTEQGSYTAGDNTIASFAWDFNGDGQFDDYGRYVTYAFDQPGLHTVTLTVFDIQGASNTISHEINVTPVANNQIRNGDFSQPLYLDSYGQLYWNEIFKSPSNVEPGGKEGWFTGGTSMWNWDANTGRVYADNSGRPGLSQIIYDNHATQGLQTVSFDAINLGSDNTLRLEVLGINGQFVLSNNKDLSITTTNYNIPLEVNTILDTGNIAATNFDWTNFKWENLDFGQNGYEFVVLRFSTGGVSSTESQAIDNVFIGNSSNFSGTQNTPPLAVNDVAKTVKNQSVMINVTANDSDADGDFLFIKSVSQATNGTVVNNGDGTVTYTPYTQFVGNDSFEYTIVDEKGATSKATVSLTVDSPPTSSFLSFNNFNITSYGKNQDIQGTATIKDNGNTFNLVGNTWKKINLPYTVTANTVLEFSFQSNQKGEIHTIGFDNDNQESSNFNFQLYGTQSWGIQDFKNYQNSTGGWQNYRIEVGKFFTGQMSYLTFANDHDVTNPNAQSGFSNIKIYEATANSTNPVPSSSTTTTTGTTSQTTTIAGTSADDLINGTSGNDILTGNSGNDTLIGNAGDDVLTGGTGNDLLSGGSGGDTFNYQLGDGSDRIQDFQSGDTINLTGINASSVQFIGQGSDTFVTTGNNQGILLEGILPNALSLAILPDVLQITI</sequence>
<dbReference type="eggNOG" id="COG4254">
    <property type="taxonomic scope" value="Bacteria"/>
</dbReference>
<protein>
    <submittedName>
        <fullName evidence="6">RTX cytolytic toxin protein A</fullName>
    </submittedName>
</protein>
<dbReference type="GO" id="GO:0005509">
    <property type="term" value="F:calcium ion binding"/>
    <property type="evidence" value="ECO:0007669"/>
    <property type="project" value="InterPro"/>
</dbReference>
<evidence type="ECO:0000256" key="2">
    <source>
        <dbReference type="ARBA" id="ARBA00023180"/>
    </source>
</evidence>
<dbReference type="PRINTS" id="PR00313">
    <property type="entry name" value="CABNDNGRPT"/>
</dbReference>
<dbReference type="HOGENOM" id="CLU_254722_0_0_3"/>
<dbReference type="InterPro" id="IPR022409">
    <property type="entry name" value="PKD/Chitinase_dom"/>
</dbReference>
<feature type="domain" description="PKD" evidence="4">
    <location>
        <begin position="741"/>
        <end position="799"/>
    </location>
</feature>
<dbReference type="SUPFAM" id="SSF51120">
    <property type="entry name" value="beta-Roll"/>
    <property type="match status" value="1"/>
</dbReference>
<organism evidence="6 7">
    <name type="scientific">Rippkaea orientalis (strain PCC 8801 / RF-1)</name>
    <name type="common">Cyanothece sp. (strain PCC 8801)</name>
    <dbReference type="NCBI Taxonomy" id="41431"/>
    <lineage>
        <taxon>Bacteria</taxon>
        <taxon>Bacillati</taxon>
        <taxon>Cyanobacteriota</taxon>
        <taxon>Cyanophyceae</taxon>
        <taxon>Oscillatoriophycideae</taxon>
        <taxon>Chroococcales</taxon>
        <taxon>Aphanothecaceae</taxon>
        <taxon>Rippkaea</taxon>
        <taxon>Rippkaea orientalis</taxon>
    </lineage>
</organism>
<dbReference type="eggNOG" id="COG3291">
    <property type="taxonomic scope" value="Bacteria"/>
</dbReference>
<dbReference type="OrthoDB" id="7783360at2"/>
<evidence type="ECO:0000256" key="1">
    <source>
        <dbReference type="ARBA" id="ARBA00022729"/>
    </source>
</evidence>
<dbReference type="InterPro" id="IPR000601">
    <property type="entry name" value="PKD_dom"/>
</dbReference>
<dbReference type="Pfam" id="PF10162">
    <property type="entry name" value="G8"/>
    <property type="match status" value="1"/>
</dbReference>
<dbReference type="InterPro" id="IPR055401">
    <property type="entry name" value="CEMIP_beta-hel_dom"/>
</dbReference>
<dbReference type="SMART" id="SM01225">
    <property type="entry name" value="G8"/>
    <property type="match status" value="1"/>
</dbReference>
<dbReference type="InterPro" id="IPR019316">
    <property type="entry name" value="G8_domain"/>
</dbReference>
<evidence type="ECO:0000313" key="7">
    <source>
        <dbReference type="Proteomes" id="UP000008204"/>
    </source>
</evidence>
<dbReference type="InterPro" id="IPR011049">
    <property type="entry name" value="Serralysin-like_metalloprot_C"/>
</dbReference>
<evidence type="ECO:0000259" key="5">
    <source>
        <dbReference type="PROSITE" id="PS51484"/>
    </source>
</evidence>
<dbReference type="KEGG" id="cyp:PCC8801_3885"/>
<dbReference type="Gene3D" id="2.60.40.2810">
    <property type="match status" value="1"/>
</dbReference>
<keyword evidence="7" id="KW-1185">Reference proteome</keyword>
<evidence type="ECO:0000256" key="3">
    <source>
        <dbReference type="SAM" id="MobiDB-lite"/>
    </source>
</evidence>
<dbReference type="InterPro" id="IPR013783">
    <property type="entry name" value="Ig-like_fold"/>
</dbReference>
<dbReference type="Gene3D" id="2.150.10.10">
    <property type="entry name" value="Serralysin-like metalloprotease, C-terminal"/>
    <property type="match status" value="1"/>
</dbReference>
<dbReference type="SUPFAM" id="SSF49299">
    <property type="entry name" value="PKD domain"/>
    <property type="match status" value="1"/>
</dbReference>
<dbReference type="Pfam" id="PF24606">
    <property type="entry name" value="CEMIP_beta-hel"/>
    <property type="match status" value="1"/>
</dbReference>
<dbReference type="STRING" id="41431.PCC8801_3885"/>
<keyword evidence="2" id="KW-0325">Glycoprotein</keyword>
<keyword evidence="1" id="KW-0732">Signal</keyword>
<gene>
    <name evidence="6" type="ordered locus">PCC8801_3885</name>
</gene>